<feature type="domain" description="Type I restriction modification DNA specificity" evidence="4">
    <location>
        <begin position="187"/>
        <end position="341"/>
    </location>
</feature>
<dbReference type="AlphaFoldDB" id="A0A553E8X3"/>
<gene>
    <name evidence="5" type="ORF">FNW21_04030</name>
</gene>
<name>A0A553E8X3_9FLAO</name>
<keyword evidence="3" id="KW-0238">DNA-binding</keyword>
<keyword evidence="6" id="KW-1185">Reference proteome</keyword>
<dbReference type="OrthoDB" id="1100212at2"/>
<dbReference type="InterPro" id="IPR044946">
    <property type="entry name" value="Restrct_endonuc_typeI_TRD_sf"/>
</dbReference>
<proteinExistence type="inferred from homology"/>
<accession>A0A553E8X3</accession>
<dbReference type="EMBL" id="VJZT01000003">
    <property type="protein sequence ID" value="TRX41273.1"/>
    <property type="molecule type" value="Genomic_DNA"/>
</dbReference>
<comment type="similarity">
    <text evidence="1">Belongs to the type-I restriction system S methylase family.</text>
</comment>
<evidence type="ECO:0000313" key="6">
    <source>
        <dbReference type="Proteomes" id="UP000316371"/>
    </source>
</evidence>
<dbReference type="InterPro" id="IPR000055">
    <property type="entry name" value="Restrct_endonuc_typeI_TRD"/>
</dbReference>
<dbReference type="Gene3D" id="3.90.220.20">
    <property type="entry name" value="DNA methylase specificity domains"/>
    <property type="match status" value="2"/>
</dbReference>
<feature type="domain" description="Type I restriction modification DNA specificity" evidence="4">
    <location>
        <begin position="2"/>
        <end position="161"/>
    </location>
</feature>
<evidence type="ECO:0000313" key="5">
    <source>
        <dbReference type="EMBL" id="TRX41273.1"/>
    </source>
</evidence>
<evidence type="ECO:0000256" key="3">
    <source>
        <dbReference type="ARBA" id="ARBA00023125"/>
    </source>
</evidence>
<evidence type="ECO:0000256" key="1">
    <source>
        <dbReference type="ARBA" id="ARBA00010923"/>
    </source>
</evidence>
<dbReference type="GO" id="GO:0004519">
    <property type="term" value="F:endonuclease activity"/>
    <property type="evidence" value="ECO:0007669"/>
    <property type="project" value="UniProtKB-KW"/>
</dbReference>
<evidence type="ECO:0000259" key="4">
    <source>
        <dbReference type="Pfam" id="PF01420"/>
    </source>
</evidence>
<dbReference type="Pfam" id="PF01420">
    <property type="entry name" value="Methylase_S"/>
    <property type="match status" value="2"/>
</dbReference>
<evidence type="ECO:0000256" key="2">
    <source>
        <dbReference type="ARBA" id="ARBA00022747"/>
    </source>
</evidence>
<keyword evidence="5" id="KW-0255">Endonuclease</keyword>
<organism evidence="5 6">
    <name type="scientific">Flavobacterium restrictum</name>
    <dbReference type="NCBI Taxonomy" id="2594428"/>
    <lineage>
        <taxon>Bacteria</taxon>
        <taxon>Pseudomonadati</taxon>
        <taxon>Bacteroidota</taxon>
        <taxon>Flavobacteriia</taxon>
        <taxon>Flavobacteriales</taxon>
        <taxon>Flavobacteriaceae</taxon>
        <taxon>Flavobacterium</taxon>
    </lineage>
</organism>
<protein>
    <submittedName>
        <fullName evidence="5">Type II restriction endonuclease subunit R</fullName>
    </submittedName>
</protein>
<dbReference type="GO" id="GO:0003677">
    <property type="term" value="F:DNA binding"/>
    <property type="evidence" value="ECO:0007669"/>
    <property type="project" value="UniProtKB-KW"/>
</dbReference>
<reference evidence="5 6" key="1">
    <citation type="submission" date="2019-07" db="EMBL/GenBank/DDBJ databases">
        <title>Novel species of Flavobacterium.</title>
        <authorList>
            <person name="Liu Q."/>
            <person name="Xin Y.-H."/>
        </authorList>
    </citation>
    <scope>NUCLEOTIDE SEQUENCE [LARGE SCALE GENOMIC DNA]</scope>
    <source>
        <strain evidence="5 6">LB1R34</strain>
    </source>
</reference>
<dbReference type="GO" id="GO:0009307">
    <property type="term" value="P:DNA restriction-modification system"/>
    <property type="evidence" value="ECO:0007669"/>
    <property type="project" value="UniProtKB-KW"/>
</dbReference>
<keyword evidence="2" id="KW-0680">Restriction system</keyword>
<keyword evidence="5" id="KW-0540">Nuclease</keyword>
<sequence length="361" mass="41658">MEDLFEKIKVKYLKFKTTDLPSEPTKEFILPALTAGIQNQGLNNFVPKENTTILKNVISISANGANTGATFYQNKEFTVLQDAYAINWIYTNNLLTENHYLYLTSSISKTILGNYDWSNKAGWEKIKSKKIQLPKRNGNIDFDFMDTFISQLENERLAKLETYLSINRLKDYTLTSEEQEVLKNFDNEKFDEFNVLDIFDVKNTKNILSRDIIENSGEIPYLCASTENNAISSYISYDEKYLDKGNCVFIGGKTFVVTYQENDFYSNDSHNLILNLRKEDEKNKLNQLYLATCINKSLGRKYSWGDSISNRKIQTEKVSLPVKNKQPNYKLMEILISAIQKLVIKEVVLYTDRKIAATQIV</sequence>
<keyword evidence="5" id="KW-0378">Hydrolase</keyword>
<comment type="caution">
    <text evidence="5">The sequence shown here is derived from an EMBL/GenBank/DDBJ whole genome shotgun (WGS) entry which is preliminary data.</text>
</comment>
<dbReference type="Proteomes" id="UP000316371">
    <property type="component" value="Unassembled WGS sequence"/>
</dbReference>